<accession>A0ABQ9H724</accession>
<reference evidence="1 2" key="1">
    <citation type="submission" date="2023-02" db="EMBL/GenBank/DDBJ databases">
        <title>LHISI_Scaffold_Assembly.</title>
        <authorList>
            <person name="Stuart O.P."/>
            <person name="Cleave R."/>
            <person name="Magrath M.J.L."/>
            <person name="Mikheyev A.S."/>
        </authorList>
    </citation>
    <scope>NUCLEOTIDE SEQUENCE [LARGE SCALE GENOMIC DNA]</scope>
    <source>
        <strain evidence="1">Daus_M_001</strain>
        <tissue evidence="1">Leg muscle</tissue>
    </source>
</reference>
<comment type="caution">
    <text evidence="1">The sequence shown here is derived from an EMBL/GenBank/DDBJ whole genome shotgun (WGS) entry which is preliminary data.</text>
</comment>
<keyword evidence="2" id="KW-1185">Reference proteome</keyword>
<organism evidence="1 2">
    <name type="scientific">Dryococelus australis</name>
    <dbReference type="NCBI Taxonomy" id="614101"/>
    <lineage>
        <taxon>Eukaryota</taxon>
        <taxon>Metazoa</taxon>
        <taxon>Ecdysozoa</taxon>
        <taxon>Arthropoda</taxon>
        <taxon>Hexapoda</taxon>
        <taxon>Insecta</taxon>
        <taxon>Pterygota</taxon>
        <taxon>Neoptera</taxon>
        <taxon>Polyneoptera</taxon>
        <taxon>Phasmatodea</taxon>
        <taxon>Verophasmatodea</taxon>
        <taxon>Anareolatae</taxon>
        <taxon>Phasmatidae</taxon>
        <taxon>Eurycanthinae</taxon>
        <taxon>Dryococelus</taxon>
    </lineage>
</organism>
<dbReference type="PANTHER" id="PTHR45749:SF21">
    <property type="entry name" value="DUF4371 DOMAIN-CONTAINING PROTEIN"/>
    <property type="match status" value="1"/>
</dbReference>
<name>A0ABQ9H724_9NEOP</name>
<sequence length="230" mass="26164">MLVSMNIPVENKRAFFIPCTSHALNLVVNDAAMASSIGVAFLTIQKAILKKHVTSLTLKPLSDTRWEARIDTIRPLRYYINDLYEALIDMLDDSSFDRKARHEAESLTKKFMEFKSLYCLVVWHYILNERNVSSKVFQTVELATAVTALETVTNHLKSLRNDDSFNSFLVDAIMVAENIGAQPKLQTDYPCIRPRRPMKQFNDSNPDEAVILEPKTDFKVDACSSLWISG</sequence>
<protein>
    <submittedName>
        <fullName evidence="1">Uncharacterized protein</fullName>
    </submittedName>
</protein>
<dbReference type="PANTHER" id="PTHR45749">
    <property type="match status" value="1"/>
</dbReference>
<dbReference type="EMBL" id="JARBHB010000007">
    <property type="protein sequence ID" value="KAJ8880076.1"/>
    <property type="molecule type" value="Genomic_DNA"/>
</dbReference>
<dbReference type="Proteomes" id="UP001159363">
    <property type="component" value="Chromosome 6"/>
</dbReference>
<evidence type="ECO:0000313" key="2">
    <source>
        <dbReference type="Proteomes" id="UP001159363"/>
    </source>
</evidence>
<proteinExistence type="predicted"/>
<gene>
    <name evidence="1" type="ORF">PR048_020699</name>
</gene>
<evidence type="ECO:0000313" key="1">
    <source>
        <dbReference type="EMBL" id="KAJ8880076.1"/>
    </source>
</evidence>